<proteinExistence type="predicted"/>
<keyword evidence="2" id="KW-1185">Reference proteome</keyword>
<evidence type="ECO:0000313" key="1">
    <source>
        <dbReference type="EMBL" id="GAD17212.1"/>
    </source>
</evidence>
<organism evidence="1 2">
    <name type="scientific">Lentilactobacillus otakiensis DSM 19908 = JCM 15040</name>
    <dbReference type="NCBI Taxonomy" id="1423780"/>
    <lineage>
        <taxon>Bacteria</taxon>
        <taxon>Bacillati</taxon>
        <taxon>Bacillota</taxon>
        <taxon>Bacilli</taxon>
        <taxon>Lactobacillales</taxon>
        <taxon>Lactobacillaceae</taxon>
        <taxon>Lentilactobacillus</taxon>
    </lineage>
</organism>
<accession>S4NIW2</accession>
<name>S4NIW2_9LACO</name>
<protein>
    <recommendedName>
        <fullName evidence="3">D-alanyl-D-alanine carboxypeptidase</fullName>
    </recommendedName>
</protein>
<gene>
    <name evidence="1" type="ORF">LOT_1750</name>
</gene>
<evidence type="ECO:0008006" key="3">
    <source>
        <dbReference type="Google" id="ProtNLM"/>
    </source>
</evidence>
<dbReference type="AlphaFoldDB" id="S4NIW2"/>
<evidence type="ECO:0000313" key="2">
    <source>
        <dbReference type="Proteomes" id="UP000016361"/>
    </source>
</evidence>
<dbReference type="Proteomes" id="UP000016361">
    <property type="component" value="Unassembled WGS sequence"/>
</dbReference>
<dbReference type="STRING" id="1423780.FD05_GL000025"/>
<sequence>MNERIGFQYVVDCYTGGAVLKKYLAKGIAVVVALGGLFAFSNVTQVQAKSSYRITKTKNYSSKTPFYNKGNAYMWNASHTKKILNMKNHPRTQWYRAKSVIMKHGSKKAVYYKLVNVYKPWNGYVWRGNLVKGYGPKYSGHYRIGYFKLNQDFPTTINVDNNPVKVTLPSGTVFRGATYVYKQKTWITLSVGSLSNHFLTSLGIKLNSSQFDVRNITLLYSSKDLNPTPPSYLTSISAPDFLFPRTTGDTDGKTSPDWQNNLYVGKSEITWGAQLPYLRTTTDGYVEYYGNITGQTQGFSIWGNPLGVPPTASEQILDSEKSGNTLTLYYASHMEGLQDKQVTHNGRSMYQLIIQKQSEPVVVKNYYSDGKLSEKTVYEQYLVGGQPFHNLDLQYDYEYGD</sequence>
<dbReference type="EMBL" id="BASH01000006">
    <property type="protein sequence ID" value="GAD17212.1"/>
    <property type="molecule type" value="Genomic_DNA"/>
</dbReference>
<comment type="caution">
    <text evidence="1">The sequence shown here is derived from an EMBL/GenBank/DDBJ whole genome shotgun (WGS) entry which is preliminary data.</text>
</comment>
<reference evidence="2" key="1">
    <citation type="journal article" date="2013" name="Genome Announc.">
        <title>Draft Genome Sequence of D-Branched-Chain Amino Acid Producer Lactobacillus otakiensis JCM 15040T, Isolated from a Traditional Japanese Pickle.</title>
        <authorList>
            <person name="Doi K."/>
            <person name="Mori K."/>
            <person name="Mutaguchi Y."/>
            <person name="Tashiro K."/>
            <person name="Fujino Y."/>
            <person name="Ohmori T."/>
            <person name="Kuhara S."/>
            <person name="Ohshima T."/>
        </authorList>
    </citation>
    <scope>NUCLEOTIDE SEQUENCE [LARGE SCALE GENOMIC DNA]</scope>
    <source>
        <strain evidence="2">JCM 15040</strain>
    </source>
</reference>